<gene>
    <name evidence="3" type="ORF">ACAOBT_LOCUS30744</name>
</gene>
<feature type="compositionally biased region" description="Basic and acidic residues" evidence="2">
    <location>
        <begin position="256"/>
        <end position="273"/>
    </location>
</feature>
<protein>
    <submittedName>
        <fullName evidence="3">Uncharacterized protein</fullName>
    </submittedName>
</protein>
<evidence type="ECO:0000256" key="2">
    <source>
        <dbReference type="SAM" id="MobiDB-lite"/>
    </source>
</evidence>
<name>A0A9P0MBM1_ACAOB</name>
<dbReference type="PANTHER" id="PTHR33480">
    <property type="entry name" value="SET DOMAIN-CONTAINING PROTEIN-RELATED"/>
    <property type="match status" value="1"/>
</dbReference>
<dbReference type="Gene3D" id="1.10.443.10">
    <property type="entry name" value="Intergrase catalytic core"/>
    <property type="match status" value="1"/>
</dbReference>
<dbReference type="GO" id="GO:0006310">
    <property type="term" value="P:DNA recombination"/>
    <property type="evidence" value="ECO:0007669"/>
    <property type="project" value="UniProtKB-KW"/>
</dbReference>
<keyword evidence="1" id="KW-0233">DNA recombination</keyword>
<organism evidence="3 4">
    <name type="scientific">Acanthoscelides obtectus</name>
    <name type="common">Bean weevil</name>
    <name type="synonym">Bruchus obtectus</name>
    <dbReference type="NCBI Taxonomy" id="200917"/>
    <lineage>
        <taxon>Eukaryota</taxon>
        <taxon>Metazoa</taxon>
        <taxon>Ecdysozoa</taxon>
        <taxon>Arthropoda</taxon>
        <taxon>Hexapoda</taxon>
        <taxon>Insecta</taxon>
        <taxon>Pterygota</taxon>
        <taxon>Neoptera</taxon>
        <taxon>Endopterygota</taxon>
        <taxon>Coleoptera</taxon>
        <taxon>Polyphaga</taxon>
        <taxon>Cucujiformia</taxon>
        <taxon>Chrysomeloidea</taxon>
        <taxon>Chrysomelidae</taxon>
        <taxon>Bruchinae</taxon>
        <taxon>Bruchini</taxon>
        <taxon>Acanthoscelides</taxon>
    </lineage>
</organism>
<sequence length="290" mass="33457">MLQANRHDKKAFIKLVETVYCRILLLNRRRPGELQRLLLNTYTSAFNNENKQAYEEFSEVISATERCLTNSFKRIVIKGKRNRGVPVLIRKDISEHLNIILKCRKDVVQKETAYLFTNPDSGDPIVAYKVLRKYATLCGAKKSDALTCTRLRKHLATLTQLFNMNENDMEQLASLMGHTLGIHRSSCRLPDDVYQTAKISKLLILMEQVKAGEFKGKSLDEINLNLEEDLMEIAGKDKDMPSVLDIDNNETTSTQERSEIEYKKYTEKNKEEEGPGTMDRRTKKVVNRFF</sequence>
<keyword evidence="4" id="KW-1185">Reference proteome</keyword>
<dbReference type="Proteomes" id="UP001152888">
    <property type="component" value="Unassembled WGS sequence"/>
</dbReference>
<accession>A0A9P0MBM1</accession>
<reference evidence="3" key="1">
    <citation type="submission" date="2022-03" db="EMBL/GenBank/DDBJ databases">
        <authorList>
            <person name="Sayadi A."/>
        </authorList>
    </citation>
    <scope>NUCLEOTIDE SEQUENCE</scope>
</reference>
<dbReference type="GO" id="GO:0003677">
    <property type="term" value="F:DNA binding"/>
    <property type="evidence" value="ECO:0007669"/>
    <property type="project" value="InterPro"/>
</dbReference>
<evidence type="ECO:0000313" key="3">
    <source>
        <dbReference type="EMBL" id="CAH2009283.1"/>
    </source>
</evidence>
<dbReference type="AlphaFoldDB" id="A0A9P0MBM1"/>
<dbReference type="InterPro" id="IPR013762">
    <property type="entry name" value="Integrase-like_cat_sf"/>
</dbReference>
<evidence type="ECO:0000256" key="1">
    <source>
        <dbReference type="ARBA" id="ARBA00023172"/>
    </source>
</evidence>
<feature type="region of interest" description="Disordered" evidence="2">
    <location>
        <begin position="241"/>
        <end position="282"/>
    </location>
</feature>
<dbReference type="OrthoDB" id="6747449at2759"/>
<evidence type="ECO:0000313" key="4">
    <source>
        <dbReference type="Proteomes" id="UP001152888"/>
    </source>
</evidence>
<dbReference type="SUPFAM" id="SSF56349">
    <property type="entry name" value="DNA breaking-rejoining enzymes"/>
    <property type="match status" value="1"/>
</dbReference>
<proteinExistence type="predicted"/>
<comment type="caution">
    <text evidence="3">The sequence shown here is derived from an EMBL/GenBank/DDBJ whole genome shotgun (WGS) entry which is preliminary data.</text>
</comment>
<dbReference type="EMBL" id="CAKOFQ010007870">
    <property type="protein sequence ID" value="CAH2009283.1"/>
    <property type="molecule type" value="Genomic_DNA"/>
</dbReference>
<dbReference type="PANTHER" id="PTHR33480:SF1">
    <property type="entry name" value="TYR RECOMBINASE DOMAIN-CONTAINING PROTEIN"/>
    <property type="match status" value="1"/>
</dbReference>
<dbReference type="GO" id="GO:0015074">
    <property type="term" value="P:DNA integration"/>
    <property type="evidence" value="ECO:0007669"/>
    <property type="project" value="InterPro"/>
</dbReference>
<dbReference type="InterPro" id="IPR011010">
    <property type="entry name" value="DNA_brk_join_enz"/>
</dbReference>